<evidence type="ECO:0000256" key="7">
    <source>
        <dbReference type="PROSITE-ProRule" id="PRU01373"/>
    </source>
</evidence>
<reference evidence="10 11" key="1">
    <citation type="submission" date="2017-07" db="EMBL/GenBank/DDBJ databases">
        <title>Niveispirillum cyanobacteriorum sp. nov., isolated from cyanobacterial aggregates in a eutrophic lake.</title>
        <authorList>
            <person name="Cai H."/>
        </authorList>
    </citation>
    <scope>NUCLEOTIDE SEQUENCE [LARGE SCALE GENOMIC DNA]</scope>
    <source>
        <strain evidence="11">TH1-14</strain>
    </source>
</reference>
<dbReference type="InterPro" id="IPR045380">
    <property type="entry name" value="LD_TPept_scaffold_dom"/>
</dbReference>
<dbReference type="EMBL" id="NOXU01000026">
    <property type="protein sequence ID" value="OYQ35159.1"/>
    <property type="molecule type" value="Genomic_DNA"/>
</dbReference>
<evidence type="ECO:0000256" key="1">
    <source>
        <dbReference type="ARBA" id="ARBA00004752"/>
    </source>
</evidence>
<evidence type="ECO:0000256" key="2">
    <source>
        <dbReference type="ARBA" id="ARBA00005992"/>
    </source>
</evidence>
<dbReference type="Gene3D" id="1.10.101.10">
    <property type="entry name" value="PGBD-like superfamily/PGBD"/>
    <property type="match status" value="1"/>
</dbReference>
<evidence type="ECO:0000313" key="11">
    <source>
        <dbReference type="Proteomes" id="UP000216998"/>
    </source>
</evidence>
<dbReference type="PROSITE" id="PS52029">
    <property type="entry name" value="LD_TPASE"/>
    <property type="match status" value="1"/>
</dbReference>
<evidence type="ECO:0000256" key="4">
    <source>
        <dbReference type="ARBA" id="ARBA00022960"/>
    </source>
</evidence>
<dbReference type="SUPFAM" id="SSF47090">
    <property type="entry name" value="PGBD-like"/>
    <property type="match status" value="1"/>
</dbReference>
<comment type="caution">
    <text evidence="10">The sequence shown here is derived from an EMBL/GenBank/DDBJ whole genome shotgun (WGS) entry which is preliminary data.</text>
</comment>
<dbReference type="OrthoDB" id="9778545at2"/>
<dbReference type="GO" id="GO:0009252">
    <property type="term" value="P:peptidoglycan biosynthetic process"/>
    <property type="evidence" value="ECO:0007669"/>
    <property type="project" value="UniProtKB-UniPathway"/>
</dbReference>
<dbReference type="PANTHER" id="PTHR41533">
    <property type="entry name" value="L,D-TRANSPEPTIDASE HI_1667-RELATED"/>
    <property type="match status" value="1"/>
</dbReference>
<dbReference type="Proteomes" id="UP000216998">
    <property type="component" value="Unassembled WGS sequence"/>
</dbReference>
<dbReference type="CDD" id="cd16913">
    <property type="entry name" value="YkuD_like"/>
    <property type="match status" value="1"/>
</dbReference>
<proteinExistence type="inferred from homology"/>
<accession>A0A255Z161</accession>
<feature type="domain" description="L,D-TPase catalytic" evidence="9">
    <location>
        <begin position="372"/>
        <end position="554"/>
    </location>
</feature>
<dbReference type="SUPFAM" id="SSF141523">
    <property type="entry name" value="L,D-transpeptidase catalytic domain-like"/>
    <property type="match status" value="1"/>
</dbReference>
<dbReference type="UniPathway" id="UPA00219"/>
<keyword evidence="8" id="KW-1133">Transmembrane helix</keyword>
<comment type="pathway">
    <text evidence="1 7">Cell wall biogenesis; peptidoglycan biosynthesis.</text>
</comment>
<dbReference type="InterPro" id="IPR036366">
    <property type="entry name" value="PGBDSf"/>
</dbReference>
<evidence type="ECO:0000256" key="3">
    <source>
        <dbReference type="ARBA" id="ARBA00022679"/>
    </source>
</evidence>
<feature type="active site" description="Proton donor/acceptor" evidence="7">
    <location>
        <position position="505"/>
    </location>
</feature>
<evidence type="ECO:0000256" key="8">
    <source>
        <dbReference type="SAM" id="Phobius"/>
    </source>
</evidence>
<dbReference type="Pfam" id="PF20142">
    <property type="entry name" value="Scaffold"/>
    <property type="match status" value="1"/>
</dbReference>
<comment type="similarity">
    <text evidence="2">Belongs to the YkuD family.</text>
</comment>
<evidence type="ECO:0000313" key="10">
    <source>
        <dbReference type="EMBL" id="OYQ35159.1"/>
    </source>
</evidence>
<dbReference type="GO" id="GO:0008360">
    <property type="term" value="P:regulation of cell shape"/>
    <property type="evidence" value="ECO:0007669"/>
    <property type="project" value="UniProtKB-UniRule"/>
</dbReference>
<evidence type="ECO:0000256" key="6">
    <source>
        <dbReference type="ARBA" id="ARBA00023316"/>
    </source>
</evidence>
<keyword evidence="3" id="KW-0808">Transferase</keyword>
<dbReference type="GO" id="GO:0004180">
    <property type="term" value="F:carboxypeptidase activity"/>
    <property type="evidence" value="ECO:0007669"/>
    <property type="project" value="UniProtKB-ARBA"/>
</dbReference>
<dbReference type="InterPro" id="IPR038063">
    <property type="entry name" value="Transpep_catalytic_dom"/>
</dbReference>
<dbReference type="InterPro" id="IPR052905">
    <property type="entry name" value="LD-transpeptidase_YkuD-like"/>
</dbReference>
<dbReference type="GO" id="GO:0071555">
    <property type="term" value="P:cell wall organization"/>
    <property type="evidence" value="ECO:0007669"/>
    <property type="project" value="UniProtKB-UniRule"/>
</dbReference>
<keyword evidence="8" id="KW-0472">Membrane</keyword>
<dbReference type="Gene3D" id="2.40.440.10">
    <property type="entry name" value="L,D-transpeptidase catalytic domain-like"/>
    <property type="match status" value="1"/>
</dbReference>
<keyword evidence="11" id="KW-1185">Reference proteome</keyword>
<dbReference type="InterPro" id="IPR002477">
    <property type="entry name" value="Peptidoglycan-bd-like"/>
</dbReference>
<dbReference type="InterPro" id="IPR005490">
    <property type="entry name" value="LD_TPept_cat_dom"/>
</dbReference>
<dbReference type="InterPro" id="IPR036365">
    <property type="entry name" value="PGBD-like_sf"/>
</dbReference>
<feature type="transmembrane region" description="Helical" evidence="8">
    <location>
        <begin position="67"/>
        <end position="87"/>
    </location>
</feature>
<evidence type="ECO:0000256" key="5">
    <source>
        <dbReference type="ARBA" id="ARBA00022984"/>
    </source>
</evidence>
<keyword evidence="4 7" id="KW-0133">Cell shape</keyword>
<gene>
    <name evidence="10" type="ORF">CHU95_07945</name>
</gene>
<feature type="active site" description="Nucleophile" evidence="7">
    <location>
        <position position="524"/>
    </location>
</feature>
<protein>
    <recommendedName>
        <fullName evidence="9">L,D-TPase catalytic domain-containing protein</fullName>
    </recommendedName>
</protein>
<evidence type="ECO:0000259" key="9">
    <source>
        <dbReference type="PROSITE" id="PS52029"/>
    </source>
</evidence>
<dbReference type="AlphaFoldDB" id="A0A255Z161"/>
<organism evidence="10 11">
    <name type="scientific">Niveispirillum lacus</name>
    <dbReference type="NCBI Taxonomy" id="1981099"/>
    <lineage>
        <taxon>Bacteria</taxon>
        <taxon>Pseudomonadati</taxon>
        <taxon>Pseudomonadota</taxon>
        <taxon>Alphaproteobacteria</taxon>
        <taxon>Rhodospirillales</taxon>
        <taxon>Azospirillaceae</taxon>
        <taxon>Niveispirillum</taxon>
    </lineage>
</organism>
<dbReference type="Pfam" id="PF01471">
    <property type="entry name" value="PG_binding_1"/>
    <property type="match status" value="1"/>
</dbReference>
<keyword evidence="8" id="KW-0812">Transmembrane</keyword>
<keyword evidence="6 7" id="KW-0961">Cell wall biogenesis/degradation</keyword>
<sequence length="635" mass="69665">MSRQAGWAARLAGASTIIPAPPRARRGEAGLSAYPLNSPEGGVRIAPTRCYVTPIQGGVAEMMVGSVLLRGLCLALLAGFLTLPAAATAAPDFTTALEQRLTSGIGTPETDRDSQDLLTLGRFYEKRDYAPAWIEQGKPSPRAHLLLLALQQAASQGLNPADYGVARITTLLERGDSPDALAELELMLSHGALDYGRDLATGRLAPMAIDSELYVEKREIDVLTLLDRLAKLPDPGSELAELPPRRAEYQQLKLALQHYRELAAAGGWKQVPLAEASLKPGGTDERVPALRARLKVTGELAVDAPVPADPTLFDEATIAALKIFQARHGLEPDGVLGKQTLLALNISAEQRVAQIAMNMERWRWMPLDMGPSYILVNLAAFHLSIFDQGNVVHEARVVVGTSSTRTPVFSRKMSYLEINPYWHVPTKIVRDEIFPKAKKDPTYLAKQGYELLSDWSESAVTVDPKTLDWAHMTRLPYRVRQVPGDKNSLGRIKMMFPNEFDVYLHDTPSKNLFNRANRSFSHGCIRVEHPFDVADTILRLTGTTDWPRTRVDEVLASGQRTVVRLKKPIPIHISYVTAFVAGDGSVNFRSDIYGRDRKLATALRASRVKWDAVEAEARLAPGGAAAGRGTDSVDR</sequence>
<name>A0A255Z161_9PROT</name>
<dbReference type="Pfam" id="PF03734">
    <property type="entry name" value="YkuD"/>
    <property type="match status" value="1"/>
</dbReference>
<keyword evidence="5 7" id="KW-0573">Peptidoglycan synthesis</keyword>
<dbReference type="GO" id="GO:0016740">
    <property type="term" value="F:transferase activity"/>
    <property type="evidence" value="ECO:0007669"/>
    <property type="project" value="UniProtKB-KW"/>
</dbReference>
<dbReference type="PANTHER" id="PTHR41533:SF2">
    <property type="entry name" value="BLR7131 PROTEIN"/>
    <property type="match status" value="1"/>
</dbReference>